<reference evidence="4" key="1">
    <citation type="submission" date="2017-07" db="EMBL/GenBank/DDBJ databases">
        <title>Leptospira spp. isolated from tropical soils.</title>
        <authorList>
            <person name="Thibeaux R."/>
            <person name="Iraola G."/>
            <person name="Ferres I."/>
            <person name="Bierque E."/>
            <person name="Girault D."/>
            <person name="Soupe-Gilbert M.-E."/>
            <person name="Picardeau M."/>
            <person name="Goarant C."/>
        </authorList>
    </citation>
    <scope>NUCLEOTIDE SEQUENCE [LARGE SCALE GENOMIC DNA]</scope>
    <source>
        <strain evidence="4">ATI7-C-A5</strain>
    </source>
</reference>
<feature type="domain" description="Terminase large subunit gp17-like C-terminal" evidence="2">
    <location>
        <begin position="352"/>
        <end position="446"/>
    </location>
</feature>
<dbReference type="Pfam" id="PF17289">
    <property type="entry name" value="Terminase_6C"/>
    <property type="match status" value="1"/>
</dbReference>
<dbReference type="EMBL" id="NPEF02000026">
    <property type="protein sequence ID" value="MDV6237531.1"/>
    <property type="molecule type" value="Genomic_DNA"/>
</dbReference>
<organism evidence="4">
    <name type="scientific">Leptospira ellisii</name>
    <dbReference type="NCBI Taxonomy" id="2023197"/>
    <lineage>
        <taxon>Bacteria</taxon>
        <taxon>Pseudomonadati</taxon>
        <taxon>Spirochaetota</taxon>
        <taxon>Spirochaetia</taxon>
        <taxon>Leptospirales</taxon>
        <taxon>Leptospiraceae</taxon>
        <taxon>Leptospira</taxon>
    </lineage>
</organism>
<accession>A0A2N0B8F7</accession>
<name>A0A2N0B8F7_9LEPT</name>
<reference evidence="3" key="3">
    <citation type="submission" date="2023-10" db="EMBL/GenBank/DDBJ databases">
        <authorList>
            <person name="Picardeau M."/>
            <person name="Thibeaux R."/>
        </authorList>
    </citation>
    <scope>NUCLEOTIDE SEQUENCE</scope>
    <source>
        <strain evidence="3">ATI7-C-A5</strain>
    </source>
</reference>
<sequence>MTTKSRIILAQPGPQERFLSTPADIAFFGGAKGGGKSYAITIDPLRYIHIPKFNAVFFRKNSTDLRKPGGLWDEANNLYPLLGGIARESPALEYRIQKASIQYHHLQLEKTKFSWEGSQVAGFYFDECNQFSEDTFFFMGSRNRSGSGVLPYVRATCNPDPDSWIRRFLDWWIDRDSGFPISERDGKIRYFLRVKNEFYFADSKKELIHSFRDFTESDIRSVTFIKSSVYDNKILLDKNPGYLANLKSMADYERERYLDGNWNARPVAGKVFNRHWFGHAPEFPTDIRLFRFWDLAATVKKTNKDDPDFTATAIGGMKDGILYLKFEQNRLAWHDVKKWIERESELDKIQYAKYGKVKVGVEKEPGATGKGAAEDIITLLAEIGVECVSYPANGDKLSRALPWAGLAGIGKVVIVNSPNTSIETILSTLHNFVGDGKGHDDIVDAGSGVYYMSIEKNFVASFGLAT</sequence>
<dbReference type="RefSeq" id="WP_100745891.1">
    <property type="nucleotide sequence ID" value="NZ_NPEF02000026.1"/>
</dbReference>
<accession>A0A2N0BP19</accession>
<evidence type="ECO:0000259" key="2">
    <source>
        <dbReference type="Pfam" id="PF17289"/>
    </source>
</evidence>
<dbReference type="Gene3D" id="3.40.50.300">
    <property type="entry name" value="P-loop containing nucleotide triphosphate hydrolases"/>
    <property type="match status" value="1"/>
</dbReference>
<dbReference type="InterPro" id="IPR035421">
    <property type="entry name" value="Terminase_6C"/>
</dbReference>
<dbReference type="OrthoDB" id="9768556at2"/>
<dbReference type="InterPro" id="IPR027417">
    <property type="entry name" value="P-loop_NTPase"/>
</dbReference>
<protein>
    <submittedName>
        <fullName evidence="3 4">Terminase</fullName>
    </submittedName>
</protein>
<dbReference type="AlphaFoldDB" id="A0A2N0B8F7"/>
<gene>
    <name evidence="3" type="ORF">CH379_018010</name>
    <name evidence="4" type="ORF">CH379_11220</name>
</gene>
<proteinExistence type="predicted"/>
<evidence type="ECO:0000256" key="1">
    <source>
        <dbReference type="ARBA" id="ARBA00022612"/>
    </source>
</evidence>
<reference evidence="3 5" key="2">
    <citation type="journal article" date="2018" name="Microb. Genom.">
        <title>Deciphering the unexplored Leptospira diversity from soils uncovers genomic evolution to virulence.</title>
        <authorList>
            <person name="Thibeaux R."/>
            <person name="Iraola G."/>
            <person name="Ferres I."/>
            <person name="Bierque E."/>
            <person name="Girault D."/>
            <person name="Soupe-Gilbert M.E."/>
            <person name="Picardeau M."/>
            <person name="Goarant C."/>
        </authorList>
    </citation>
    <scope>NUCLEOTIDE SEQUENCE [LARGE SCALE GENOMIC DNA]</scope>
    <source>
        <strain evidence="3 5">ATI7-C-A5</strain>
    </source>
</reference>
<evidence type="ECO:0000313" key="5">
    <source>
        <dbReference type="Proteomes" id="UP000232122"/>
    </source>
</evidence>
<keyword evidence="5" id="KW-1185">Reference proteome</keyword>
<dbReference type="Proteomes" id="UP000232122">
    <property type="component" value="Unassembled WGS sequence"/>
</dbReference>
<comment type="caution">
    <text evidence="4">The sequence shown here is derived from an EMBL/GenBank/DDBJ whole genome shotgun (WGS) entry which is preliminary data.</text>
</comment>
<evidence type="ECO:0000313" key="4">
    <source>
        <dbReference type="EMBL" id="PJZ92820.1"/>
    </source>
</evidence>
<dbReference type="Pfam" id="PF03237">
    <property type="entry name" value="Terminase_6N"/>
    <property type="match status" value="1"/>
</dbReference>
<evidence type="ECO:0000313" key="3">
    <source>
        <dbReference type="EMBL" id="MDV6237531.1"/>
    </source>
</evidence>
<dbReference type="EMBL" id="NPEF01000103">
    <property type="protein sequence ID" value="PJZ92820.1"/>
    <property type="molecule type" value="Genomic_DNA"/>
</dbReference>
<keyword evidence="1" id="KW-1188">Viral release from host cell</keyword>